<keyword evidence="4" id="KW-0472">Membrane</keyword>
<dbReference type="InterPro" id="IPR015424">
    <property type="entry name" value="PyrdxlP-dep_Trfase"/>
</dbReference>
<comment type="caution">
    <text evidence="5">The sequence shown here is derived from an EMBL/GenBank/DDBJ whole genome shotgun (WGS) entry which is preliminary data.</text>
</comment>
<dbReference type="GO" id="GO:0000271">
    <property type="term" value="P:polysaccharide biosynthetic process"/>
    <property type="evidence" value="ECO:0007669"/>
    <property type="project" value="TreeGrafter"/>
</dbReference>
<dbReference type="InterPro" id="IPR015422">
    <property type="entry name" value="PyrdxlP-dep_Trfase_small"/>
</dbReference>
<evidence type="ECO:0008006" key="7">
    <source>
        <dbReference type="Google" id="ProtNLM"/>
    </source>
</evidence>
<evidence type="ECO:0000256" key="1">
    <source>
        <dbReference type="PIRSR" id="PIRSR000390-1"/>
    </source>
</evidence>
<evidence type="ECO:0000313" key="6">
    <source>
        <dbReference type="Proteomes" id="UP000177159"/>
    </source>
</evidence>
<feature type="active site" description="Proton acceptor" evidence="1">
    <location>
        <position position="186"/>
    </location>
</feature>
<dbReference type="SUPFAM" id="SSF53383">
    <property type="entry name" value="PLP-dependent transferases"/>
    <property type="match status" value="1"/>
</dbReference>
<evidence type="ECO:0000256" key="4">
    <source>
        <dbReference type="SAM" id="Phobius"/>
    </source>
</evidence>
<comment type="similarity">
    <text evidence="3">Belongs to the DegT/DnrJ/EryC1 family.</text>
</comment>
<dbReference type="Proteomes" id="UP000177159">
    <property type="component" value="Unassembled WGS sequence"/>
</dbReference>
<sequence>MFKPISISFAPNFEKDDTVLAIKLLLGMVSYSKLNSSMTIFQKEFSDYFGGRHVSLFSSGRAGLCYALKSLNLEHEDEVIIQAFTCVAVPDAVLWAGLKPIFADIDKQSYNFDLKDLKKKISKKTRVIIVQHTFGIPAQMDEIKAIAKKFDLYLIEDCAHSLGGMYKKEKFGTIGDLAVFSFGRDKMISCVYGGAVITNRNKIKNSLLQQEKTLVMPPISFIRQQLYYLIIYVISLPFYNIFLGKLFLWFAGKFELLSRAVYKKELYGERPSFLAYHLSPYFAPLLLQQFRKLSRFNKHRKNLSRFYIENLKLDLEPLPYIRIPVKVGDKNKVLLLAKKKGIHLGNWYRGPIDPPESNNAVFDYKKCITAEHLGEHTINLPTHINTALSDALKIVNFLKEIKYEKS</sequence>
<dbReference type="PANTHER" id="PTHR30244">
    <property type="entry name" value="TRANSAMINASE"/>
    <property type="match status" value="1"/>
</dbReference>
<dbReference type="PANTHER" id="PTHR30244:SF34">
    <property type="entry name" value="DTDP-4-AMINO-4,6-DIDEOXYGALACTOSE TRANSAMINASE"/>
    <property type="match status" value="1"/>
</dbReference>
<dbReference type="Gene3D" id="3.40.640.10">
    <property type="entry name" value="Type I PLP-dependent aspartate aminotransferase-like (Major domain)"/>
    <property type="match status" value="1"/>
</dbReference>
<dbReference type="Gene3D" id="3.90.1150.10">
    <property type="entry name" value="Aspartate Aminotransferase, domain 1"/>
    <property type="match status" value="1"/>
</dbReference>
<proteinExistence type="inferred from homology"/>
<organism evidence="5 6">
    <name type="scientific">Candidatus Roizmanbacteria bacterium RIFCSPHIGHO2_02_FULL_37_24</name>
    <dbReference type="NCBI Taxonomy" id="1802037"/>
    <lineage>
        <taxon>Bacteria</taxon>
        <taxon>Candidatus Roizmaniibacteriota</taxon>
    </lineage>
</organism>
<dbReference type="EMBL" id="MFZM01000014">
    <property type="protein sequence ID" value="OGK23937.1"/>
    <property type="molecule type" value="Genomic_DNA"/>
</dbReference>
<evidence type="ECO:0000313" key="5">
    <source>
        <dbReference type="EMBL" id="OGK23937.1"/>
    </source>
</evidence>
<dbReference type="Pfam" id="PF01041">
    <property type="entry name" value="DegT_DnrJ_EryC1"/>
    <property type="match status" value="1"/>
</dbReference>
<keyword evidence="2 3" id="KW-0663">Pyridoxal phosphate</keyword>
<dbReference type="InterPro" id="IPR015421">
    <property type="entry name" value="PyrdxlP-dep_Trfase_major"/>
</dbReference>
<feature type="transmembrane region" description="Helical" evidence="4">
    <location>
        <begin position="226"/>
        <end position="251"/>
    </location>
</feature>
<dbReference type="GO" id="GO:0008483">
    <property type="term" value="F:transaminase activity"/>
    <property type="evidence" value="ECO:0007669"/>
    <property type="project" value="TreeGrafter"/>
</dbReference>
<keyword evidence="4" id="KW-1133">Transmembrane helix</keyword>
<dbReference type="GO" id="GO:0030170">
    <property type="term" value="F:pyridoxal phosphate binding"/>
    <property type="evidence" value="ECO:0007669"/>
    <property type="project" value="TreeGrafter"/>
</dbReference>
<name>A0A1F7GXW6_9BACT</name>
<dbReference type="PIRSF" id="PIRSF000390">
    <property type="entry name" value="PLP_StrS"/>
    <property type="match status" value="1"/>
</dbReference>
<keyword evidence="4" id="KW-0812">Transmembrane</keyword>
<evidence type="ECO:0000256" key="2">
    <source>
        <dbReference type="PIRSR" id="PIRSR000390-2"/>
    </source>
</evidence>
<reference evidence="5 6" key="1">
    <citation type="journal article" date="2016" name="Nat. Commun.">
        <title>Thousands of microbial genomes shed light on interconnected biogeochemical processes in an aquifer system.</title>
        <authorList>
            <person name="Anantharaman K."/>
            <person name="Brown C.T."/>
            <person name="Hug L.A."/>
            <person name="Sharon I."/>
            <person name="Castelle C.J."/>
            <person name="Probst A.J."/>
            <person name="Thomas B.C."/>
            <person name="Singh A."/>
            <person name="Wilkins M.J."/>
            <person name="Karaoz U."/>
            <person name="Brodie E.L."/>
            <person name="Williams K.H."/>
            <person name="Hubbard S.S."/>
            <person name="Banfield J.F."/>
        </authorList>
    </citation>
    <scope>NUCLEOTIDE SEQUENCE [LARGE SCALE GENOMIC DNA]</scope>
</reference>
<feature type="modified residue" description="N6-(pyridoxal phosphate)lysine" evidence="2">
    <location>
        <position position="186"/>
    </location>
</feature>
<evidence type="ECO:0000256" key="3">
    <source>
        <dbReference type="RuleBase" id="RU004508"/>
    </source>
</evidence>
<protein>
    <recommendedName>
        <fullName evidence="7">DegT/DnrJ/EryC1/StrS aminotransferase</fullName>
    </recommendedName>
</protein>
<accession>A0A1F7GXW6</accession>
<dbReference type="InterPro" id="IPR000653">
    <property type="entry name" value="DegT/StrS_aminotransferase"/>
</dbReference>
<gene>
    <name evidence="5" type="ORF">A3C24_00290</name>
</gene>
<dbReference type="AlphaFoldDB" id="A0A1F7GXW6"/>